<dbReference type="SUPFAM" id="SSF52743">
    <property type="entry name" value="Subtilisin-like"/>
    <property type="match status" value="1"/>
</dbReference>
<comment type="caution">
    <text evidence="2">The sequence shown here is derived from an EMBL/GenBank/DDBJ whole genome shotgun (WGS) entry which is preliminary data.</text>
</comment>
<name>A0A2V1GVY8_9GAMM</name>
<evidence type="ECO:0000313" key="2">
    <source>
        <dbReference type="EMBL" id="PVZ69494.1"/>
    </source>
</evidence>
<evidence type="ECO:0000259" key="1">
    <source>
        <dbReference type="Pfam" id="PF00082"/>
    </source>
</evidence>
<accession>A0A2V1GVY8</accession>
<dbReference type="InterPro" id="IPR036852">
    <property type="entry name" value="Peptidase_S8/S53_dom_sf"/>
</dbReference>
<feature type="domain" description="Peptidase S8/S53" evidence="1">
    <location>
        <begin position="100"/>
        <end position="273"/>
    </location>
</feature>
<evidence type="ECO:0000313" key="3">
    <source>
        <dbReference type="Proteomes" id="UP000244906"/>
    </source>
</evidence>
<dbReference type="InterPro" id="IPR000209">
    <property type="entry name" value="Peptidase_S8/S53_dom"/>
</dbReference>
<organism evidence="2 3">
    <name type="scientific">Pelagibaculum spongiae</name>
    <dbReference type="NCBI Taxonomy" id="2080658"/>
    <lineage>
        <taxon>Bacteria</taxon>
        <taxon>Pseudomonadati</taxon>
        <taxon>Pseudomonadota</taxon>
        <taxon>Gammaproteobacteria</taxon>
        <taxon>Oceanospirillales</taxon>
        <taxon>Pelagibaculum</taxon>
    </lineage>
</organism>
<dbReference type="OrthoDB" id="5405281at2"/>
<proteinExistence type="predicted"/>
<dbReference type="EMBL" id="QDDL01000003">
    <property type="protein sequence ID" value="PVZ69494.1"/>
    <property type="molecule type" value="Genomic_DNA"/>
</dbReference>
<dbReference type="Gene3D" id="3.40.50.200">
    <property type="entry name" value="Peptidase S8/S53 domain"/>
    <property type="match status" value="1"/>
</dbReference>
<protein>
    <recommendedName>
        <fullName evidence="1">Peptidase S8/S53 domain-containing protein</fullName>
    </recommendedName>
</protein>
<keyword evidence="3" id="KW-1185">Reference proteome</keyword>
<dbReference type="Pfam" id="PF00082">
    <property type="entry name" value="Peptidase_S8"/>
    <property type="match status" value="1"/>
</dbReference>
<dbReference type="GO" id="GO:0006508">
    <property type="term" value="P:proteolysis"/>
    <property type="evidence" value="ECO:0007669"/>
    <property type="project" value="InterPro"/>
</dbReference>
<sequence>MFKGLVVLASVTLATVTGCGGSNQNELDDQVIPSMQQNIPLEVFITDTFIPREGYPNQLSHGELVLQIASGQHSFELTPQNNVTFHRSTSLFPDVLYNQPSKTSVINRSFSPSIIDNNVRRDIDGIAALAISPLVITSAGNTQNTCTPEAAEIGRASGLYLPGTPLYRACDMAMVAAIDNGEDSNWIVVGPDFSFGQKPGAVLKHRWIGAPYNFHLLDTNFQGTSFGAPFVSAMAIEILQKIPSITAEEVAEIIFETAIDMGEPGVDEIWGHGIINPEGIRAQIIQMGY</sequence>
<dbReference type="GO" id="GO:0004252">
    <property type="term" value="F:serine-type endopeptidase activity"/>
    <property type="evidence" value="ECO:0007669"/>
    <property type="project" value="InterPro"/>
</dbReference>
<gene>
    <name evidence="2" type="ORF">DC094_09185</name>
</gene>
<dbReference type="PROSITE" id="PS51257">
    <property type="entry name" value="PROKAR_LIPOPROTEIN"/>
    <property type="match status" value="1"/>
</dbReference>
<dbReference type="AlphaFoldDB" id="A0A2V1GVY8"/>
<dbReference type="RefSeq" id="WP_116686830.1">
    <property type="nucleotide sequence ID" value="NZ_CAWNYD010000003.1"/>
</dbReference>
<reference evidence="2 3" key="1">
    <citation type="submission" date="2018-04" db="EMBL/GenBank/DDBJ databases">
        <title>Thalassorhabdus spongiae gen. nov., sp. nov., isolated from a marine sponge in South-West Iceland.</title>
        <authorList>
            <person name="Knobloch S."/>
            <person name="Daussin A."/>
            <person name="Johannsson R."/>
            <person name="Marteinsson V.T."/>
        </authorList>
    </citation>
    <scope>NUCLEOTIDE SEQUENCE [LARGE SCALE GENOMIC DNA]</scope>
    <source>
        <strain evidence="2 3">Hp12</strain>
    </source>
</reference>
<dbReference type="Proteomes" id="UP000244906">
    <property type="component" value="Unassembled WGS sequence"/>
</dbReference>